<dbReference type="Proteomes" id="UP000247551">
    <property type="component" value="Unassembled WGS sequence"/>
</dbReference>
<reference evidence="1 2" key="1">
    <citation type="submission" date="2018-06" db="EMBL/GenBank/DDBJ databases">
        <title>Genomic Encyclopedia of Type Strains, Phase III (KMG-III): the genomes of soil and plant-associated and newly described type strains.</title>
        <authorList>
            <person name="Whitman W."/>
        </authorList>
    </citation>
    <scope>NUCLEOTIDE SEQUENCE [LARGE SCALE GENOMIC DNA]</scope>
    <source>
        <strain evidence="1 2">CECT 7730</strain>
    </source>
</reference>
<accession>A0A318UVM2</accession>
<proteinExistence type="predicted"/>
<dbReference type="SUPFAM" id="SSF69118">
    <property type="entry name" value="AhpD-like"/>
    <property type="match status" value="1"/>
</dbReference>
<dbReference type="Gene3D" id="1.20.1290.10">
    <property type="entry name" value="AhpD-like"/>
    <property type="match status" value="1"/>
</dbReference>
<dbReference type="InterPro" id="IPR029032">
    <property type="entry name" value="AhpD-like"/>
</dbReference>
<keyword evidence="2" id="KW-1185">Reference proteome</keyword>
<dbReference type="AlphaFoldDB" id="A0A318UVM2"/>
<organism evidence="1 2">
    <name type="scientific">Marinomonas alcarazii</name>
    <dbReference type="NCBI Taxonomy" id="491949"/>
    <lineage>
        <taxon>Bacteria</taxon>
        <taxon>Pseudomonadati</taxon>
        <taxon>Pseudomonadota</taxon>
        <taxon>Gammaproteobacteria</taxon>
        <taxon>Oceanospirillales</taxon>
        <taxon>Oceanospirillaceae</taxon>
        <taxon>Marinomonas</taxon>
    </lineage>
</organism>
<protein>
    <recommendedName>
        <fullName evidence="3">CMD domain protein</fullName>
    </recommendedName>
</protein>
<sequence length="160" mass="17558">MIDTPDVIDNNTENAPNTLDKTIQTLRPEFYEGAKSCRRAVLTPQNPLDLSYDLRAAVARRITKTAAKPDDLLKEYPVPKDKALLAFSNGESSEDPKLAMLAKHVDMIASEPDKASEKHLSDLQSVGFSVPQIIAISELCAYACFQIRLTHGLSLMKASA</sequence>
<evidence type="ECO:0000313" key="1">
    <source>
        <dbReference type="EMBL" id="PYF79218.1"/>
    </source>
</evidence>
<comment type="caution">
    <text evidence="1">The sequence shown here is derived from an EMBL/GenBank/DDBJ whole genome shotgun (WGS) entry which is preliminary data.</text>
</comment>
<dbReference type="EMBL" id="QKLW01000009">
    <property type="protein sequence ID" value="PYF79218.1"/>
    <property type="molecule type" value="Genomic_DNA"/>
</dbReference>
<dbReference type="RefSeq" id="WP_110576924.1">
    <property type="nucleotide sequence ID" value="NZ_QKLW01000009.1"/>
</dbReference>
<name>A0A318UVM2_9GAMM</name>
<evidence type="ECO:0008006" key="3">
    <source>
        <dbReference type="Google" id="ProtNLM"/>
    </source>
</evidence>
<evidence type="ECO:0000313" key="2">
    <source>
        <dbReference type="Proteomes" id="UP000247551"/>
    </source>
</evidence>
<gene>
    <name evidence="1" type="ORF">DFP75_10948</name>
</gene>